<evidence type="ECO:0000313" key="3">
    <source>
        <dbReference type="EMBL" id="KAF4301720.1"/>
    </source>
</evidence>
<feature type="coiled-coil region" evidence="1">
    <location>
        <begin position="103"/>
        <end position="134"/>
    </location>
</feature>
<name>A0A8H4MY29_9PEZI</name>
<evidence type="ECO:0000256" key="1">
    <source>
        <dbReference type="SAM" id="Coils"/>
    </source>
</evidence>
<dbReference type="AlphaFoldDB" id="A0A8H4MY29"/>
<dbReference type="OrthoDB" id="3939592at2759"/>
<keyword evidence="4" id="KW-1185">Reference proteome</keyword>
<evidence type="ECO:0000256" key="2">
    <source>
        <dbReference type="SAM" id="MobiDB-lite"/>
    </source>
</evidence>
<keyword evidence="1" id="KW-0175">Coiled coil</keyword>
<proteinExistence type="predicted"/>
<organism evidence="3 4">
    <name type="scientific">Botryosphaeria dothidea</name>
    <dbReference type="NCBI Taxonomy" id="55169"/>
    <lineage>
        <taxon>Eukaryota</taxon>
        <taxon>Fungi</taxon>
        <taxon>Dikarya</taxon>
        <taxon>Ascomycota</taxon>
        <taxon>Pezizomycotina</taxon>
        <taxon>Dothideomycetes</taxon>
        <taxon>Dothideomycetes incertae sedis</taxon>
        <taxon>Botryosphaeriales</taxon>
        <taxon>Botryosphaeriaceae</taxon>
        <taxon>Botryosphaeria</taxon>
    </lineage>
</organism>
<gene>
    <name evidence="3" type="ORF">GTA08_BOTSDO10039</name>
</gene>
<feature type="region of interest" description="Disordered" evidence="2">
    <location>
        <begin position="255"/>
        <end position="278"/>
    </location>
</feature>
<feature type="region of interest" description="Disordered" evidence="2">
    <location>
        <begin position="39"/>
        <end position="79"/>
    </location>
</feature>
<protein>
    <submittedName>
        <fullName evidence="3">Uncharacterized protein</fullName>
    </submittedName>
</protein>
<feature type="compositionally biased region" description="Pro residues" evidence="2">
    <location>
        <begin position="56"/>
        <end position="75"/>
    </location>
</feature>
<accession>A0A8H4MY29</accession>
<comment type="caution">
    <text evidence="3">The sequence shown here is derived from an EMBL/GenBank/DDBJ whole genome shotgun (WGS) entry which is preliminary data.</text>
</comment>
<sequence>MEGLRSPTPGRNGRNPALKDGQGKYDKDFLLSFRDVFTSPPVQLGSNLRKAGVTPPVTPPPRTPSPRFPPPPSRSPVPSINCEGLFTTAGTEIERHTMIQFLQKRNRERLAAKEEQLNQQQKDLYCQYEELQREKLDFYQERMAFYSNYTSLQARLDARFQELSKGLNELESAKLRNTAHVSKKLAEIEDQKETYVELQVKAKMSEEQLTKKTDRMIAVSKKLLDFLRAQDVTSEEHRLTVTTFETELRAMMEDGQHKTHENCSNSPENPGSHDDNTALLGSDLKIPYEGKDALVLIGGIPNGIGKEEVTRAVDVVSGNTIRVHGIFPGSPSATAVGYCVAYPDKFFEGKFCIVKDLNVEPIGKACLHFRVIDI</sequence>
<reference evidence="3" key="1">
    <citation type="submission" date="2020-04" db="EMBL/GenBank/DDBJ databases">
        <title>Genome Assembly and Annotation of Botryosphaeria dothidea sdau 11-99, a Latent Pathogen of Apple Fruit Ring Rot in China.</title>
        <authorList>
            <person name="Yu C."/>
            <person name="Diao Y."/>
            <person name="Lu Q."/>
            <person name="Zhao J."/>
            <person name="Cui S."/>
            <person name="Peng C."/>
            <person name="He B."/>
            <person name="Liu H."/>
        </authorList>
    </citation>
    <scope>NUCLEOTIDE SEQUENCE [LARGE SCALE GENOMIC DNA]</scope>
    <source>
        <strain evidence="3">Sdau11-99</strain>
    </source>
</reference>
<dbReference type="EMBL" id="WWBZ02000073">
    <property type="protein sequence ID" value="KAF4301720.1"/>
    <property type="molecule type" value="Genomic_DNA"/>
</dbReference>
<feature type="region of interest" description="Disordered" evidence="2">
    <location>
        <begin position="1"/>
        <end position="23"/>
    </location>
</feature>
<dbReference type="Proteomes" id="UP000572817">
    <property type="component" value="Unassembled WGS sequence"/>
</dbReference>
<evidence type="ECO:0000313" key="4">
    <source>
        <dbReference type="Proteomes" id="UP000572817"/>
    </source>
</evidence>